<feature type="compositionally biased region" description="Basic residues" evidence="1">
    <location>
        <begin position="178"/>
        <end position="189"/>
    </location>
</feature>
<feature type="compositionally biased region" description="Low complexity" evidence="1">
    <location>
        <begin position="22"/>
        <end position="34"/>
    </location>
</feature>
<protein>
    <submittedName>
        <fullName evidence="3">Uncharacterized protein LOC107218968</fullName>
    </submittedName>
</protein>
<gene>
    <name evidence="3" type="primary">LOC107218968</name>
</gene>
<evidence type="ECO:0000313" key="2">
    <source>
        <dbReference type="Proteomes" id="UP000829291"/>
    </source>
</evidence>
<dbReference type="RefSeq" id="XP_046593294.1">
    <property type="nucleotide sequence ID" value="XM_046737338.1"/>
</dbReference>
<feature type="region of interest" description="Disordered" evidence="1">
    <location>
        <begin position="161"/>
        <end position="189"/>
    </location>
</feature>
<accession>A0ABM3FZ50</accession>
<feature type="region of interest" description="Disordered" evidence="1">
    <location>
        <begin position="21"/>
        <end position="45"/>
    </location>
</feature>
<proteinExistence type="predicted"/>
<reference evidence="3" key="1">
    <citation type="submission" date="2025-08" db="UniProtKB">
        <authorList>
            <consortium name="RefSeq"/>
        </authorList>
    </citation>
    <scope>IDENTIFICATION</scope>
    <source>
        <tissue evidence="3">Thorax and Abdomen</tissue>
    </source>
</reference>
<evidence type="ECO:0000256" key="1">
    <source>
        <dbReference type="SAM" id="MobiDB-lite"/>
    </source>
</evidence>
<organism evidence="2 3">
    <name type="scientific">Neodiprion lecontei</name>
    <name type="common">Redheaded pine sawfly</name>
    <dbReference type="NCBI Taxonomy" id="441921"/>
    <lineage>
        <taxon>Eukaryota</taxon>
        <taxon>Metazoa</taxon>
        <taxon>Ecdysozoa</taxon>
        <taxon>Arthropoda</taxon>
        <taxon>Hexapoda</taxon>
        <taxon>Insecta</taxon>
        <taxon>Pterygota</taxon>
        <taxon>Neoptera</taxon>
        <taxon>Endopterygota</taxon>
        <taxon>Hymenoptera</taxon>
        <taxon>Tenthredinoidea</taxon>
        <taxon>Diprionidae</taxon>
        <taxon>Diprioninae</taxon>
        <taxon>Neodiprion</taxon>
    </lineage>
</organism>
<keyword evidence="2" id="KW-1185">Reference proteome</keyword>
<name>A0ABM3FZ50_NEOLC</name>
<dbReference type="Proteomes" id="UP000829291">
    <property type="component" value="Chromosome 4"/>
</dbReference>
<dbReference type="GeneID" id="107218968"/>
<evidence type="ECO:0000313" key="3">
    <source>
        <dbReference type="RefSeq" id="XP_046593294.1"/>
    </source>
</evidence>
<sequence length="189" mass="22082">MSSCFSWGYFLKKLRIRRKRAPTPASADTSAAGGERQREDLPEMPNPMQVQHLPTHKNNKYDVTLLHPDWRKFPHTPLYGWTNIHAQQLTKLNRMIVKGNLESAYYNSDIEYRAAKFGNNFTVLPPPNVSSVTEVVLLLRRSQNFEYNFCCSDTLAEYDADDESENSMRSQRYYNHDKPRRHIRQQTAV</sequence>